<dbReference type="Pfam" id="PF01894">
    <property type="entry name" value="YjbQ"/>
    <property type="match status" value="1"/>
</dbReference>
<dbReference type="InterPro" id="IPR035917">
    <property type="entry name" value="YjbQ-like_sf"/>
</dbReference>
<accession>A0A524RP58</accession>
<dbReference type="SUPFAM" id="SSF111038">
    <property type="entry name" value="YjbQ-like"/>
    <property type="match status" value="1"/>
</dbReference>
<organism evidence="2 3">
    <name type="scientific">Aphanocapsa feldmannii 277cV</name>
    <dbReference type="NCBI Taxonomy" id="2507553"/>
    <lineage>
        <taxon>Bacteria</taxon>
        <taxon>Bacillati</taxon>
        <taxon>Cyanobacteriota</taxon>
        <taxon>Cyanophyceae</taxon>
        <taxon>Oscillatoriophycideae</taxon>
        <taxon>Chroococcales</taxon>
        <taxon>Microcystaceae</taxon>
        <taxon>Aphanocapsa</taxon>
    </lineage>
</organism>
<dbReference type="InterPro" id="IPR001602">
    <property type="entry name" value="UPF0047_YjbQ-like"/>
</dbReference>
<dbReference type="NCBIfam" id="TIGR00149">
    <property type="entry name" value="TIGR00149_YjbQ"/>
    <property type="match status" value="1"/>
</dbReference>
<dbReference type="Proteomes" id="UP000317990">
    <property type="component" value="Unassembled WGS sequence"/>
</dbReference>
<proteinExistence type="inferred from homology"/>
<dbReference type="PANTHER" id="PTHR30615">
    <property type="entry name" value="UNCHARACTERIZED PROTEIN YJBQ-RELATED"/>
    <property type="match status" value="1"/>
</dbReference>
<evidence type="ECO:0000313" key="2">
    <source>
        <dbReference type="EMBL" id="TGG93143.1"/>
    </source>
</evidence>
<comment type="caution">
    <text evidence="2">The sequence shown here is derived from an EMBL/GenBank/DDBJ whole genome shotgun (WGS) entry which is preliminary data.</text>
</comment>
<dbReference type="Gene3D" id="2.60.120.460">
    <property type="entry name" value="YjbQ-like"/>
    <property type="match status" value="1"/>
</dbReference>
<name>A0A524RP58_9CHRO</name>
<dbReference type="PANTHER" id="PTHR30615:SF8">
    <property type="entry name" value="UPF0047 PROTEIN C4A8.02C"/>
    <property type="match status" value="1"/>
</dbReference>
<reference evidence="2 3" key="1">
    <citation type="journal article" date="2019" name="mSystems">
        <title>Life at home and on the roam: Genomic adaptions reflect the dual lifestyle of an intracellular, facultative symbiont.</title>
        <authorList>
            <person name="Burgsdorf I."/>
        </authorList>
    </citation>
    <scope>NUCLEOTIDE SEQUENCE [LARGE SCALE GENOMIC DNA]</scope>
    <source>
        <strain evidence="2">277cV</strain>
    </source>
</reference>
<dbReference type="EMBL" id="SRMO01000052">
    <property type="protein sequence ID" value="TGG93143.1"/>
    <property type="molecule type" value="Genomic_DNA"/>
</dbReference>
<comment type="similarity">
    <text evidence="1">Belongs to the UPF0047 family.</text>
</comment>
<dbReference type="PIRSF" id="PIRSF004681">
    <property type="entry name" value="UCP004681"/>
    <property type="match status" value="1"/>
</dbReference>
<dbReference type="AlphaFoldDB" id="A0A524RP58"/>
<evidence type="ECO:0000313" key="3">
    <source>
        <dbReference type="Proteomes" id="UP000317990"/>
    </source>
</evidence>
<protein>
    <submittedName>
        <fullName evidence="2">YjbQ family protein</fullName>
    </submittedName>
</protein>
<gene>
    <name evidence="2" type="ORF">ERJ67_04195</name>
</gene>
<evidence type="ECO:0000256" key="1">
    <source>
        <dbReference type="ARBA" id="ARBA00005534"/>
    </source>
</evidence>
<sequence>MLGLQSTATPLASQSFHQLRLSLCSQHSLEVINLTDQANHWLGEIQARNGLLILYNLHTSSALAINEAESLLTDDLLDHLRSQAKAGRTYRHDNLSRRVGVPADEPRNAHSHLMAIGLHNHELVPVIEGQLVLGTYQALLFLELDGPRQRSLQLCFQGECAPVDA</sequence>